<dbReference type="Gene3D" id="3.90.550.20">
    <property type="match status" value="1"/>
</dbReference>
<evidence type="ECO:0000313" key="1">
    <source>
        <dbReference type="EMBL" id="MBB6576276.1"/>
    </source>
</evidence>
<dbReference type="SUPFAM" id="SSF53448">
    <property type="entry name" value="Nucleotide-diphospho-sugar transferases"/>
    <property type="match status" value="1"/>
</dbReference>
<evidence type="ECO:0008006" key="3">
    <source>
        <dbReference type="Google" id="ProtNLM"/>
    </source>
</evidence>
<evidence type="ECO:0000313" key="2">
    <source>
        <dbReference type="Proteomes" id="UP000562492"/>
    </source>
</evidence>
<dbReference type="EMBL" id="JACHKZ010000001">
    <property type="protein sequence ID" value="MBB6576276.1"/>
    <property type="molecule type" value="Genomic_DNA"/>
</dbReference>
<dbReference type="InterPro" id="IPR007577">
    <property type="entry name" value="GlycoTrfase_DXD_sugar-bd_CS"/>
</dbReference>
<dbReference type="Proteomes" id="UP000562492">
    <property type="component" value="Unassembled WGS sequence"/>
</dbReference>
<reference evidence="1 2" key="1">
    <citation type="submission" date="2020-08" db="EMBL/GenBank/DDBJ databases">
        <title>Functional genomics of gut bacteria from endangered species of beetles.</title>
        <authorList>
            <person name="Carlos-Shanley C."/>
        </authorList>
    </citation>
    <scope>NUCLEOTIDE SEQUENCE [LARGE SCALE GENOMIC DNA]</scope>
    <source>
        <strain evidence="1 2">S00124</strain>
    </source>
</reference>
<protein>
    <recommendedName>
        <fullName evidence="3">Mannosyltransferase OCH1 and related enzymes</fullName>
    </recommendedName>
</protein>
<dbReference type="InterPro" id="IPR029044">
    <property type="entry name" value="Nucleotide-diphossugar_trans"/>
</dbReference>
<dbReference type="RefSeq" id="WP_184704560.1">
    <property type="nucleotide sequence ID" value="NZ_JACHKZ010000001.1"/>
</dbReference>
<gene>
    <name evidence="1" type="ORF">HNP33_000324</name>
</gene>
<organism evidence="1 2">
    <name type="scientific">Comamonas odontotermitis</name>
    <dbReference type="NCBI Taxonomy" id="379895"/>
    <lineage>
        <taxon>Bacteria</taxon>
        <taxon>Pseudomonadati</taxon>
        <taxon>Pseudomonadota</taxon>
        <taxon>Betaproteobacteria</taxon>
        <taxon>Burkholderiales</taxon>
        <taxon>Comamonadaceae</taxon>
        <taxon>Comamonas</taxon>
    </lineage>
</organism>
<name>A0ABR6RAU8_9BURK</name>
<proteinExistence type="predicted"/>
<dbReference type="Pfam" id="PF04488">
    <property type="entry name" value="Gly_transf_sug"/>
    <property type="match status" value="1"/>
</dbReference>
<sequence length="303" mass="35628">MEKILHRVYFENYRPFKDPFLHYLETWYRELPHYKVMRWGKDNVDVTVNDWMKRSAEANDPVFLSEFVRWTALKEYGGAYLDSDCEVLNGKVFDQLVDELMASDEYDAFVGVEDFENGYPTAQTIAAKKGAEIVDFMYDMYQNRLSSGLWHWRAERLLIGPQLMSLYFRDKGYQTDNGFFPKLKKPVIVGRVKIYPQEYFSPKFTTTGKKLNITENTCIYHLFANLNVKEVDPEAEKHRREPMLFSDYCKYLEDLASRRAPSTPETVGYRRSNGGFDYGKIINHGLKDPTGMMKKIWDYAKSK</sequence>
<accession>A0ABR6RAU8</accession>
<comment type="caution">
    <text evidence="1">The sequence shown here is derived from an EMBL/GenBank/DDBJ whole genome shotgun (WGS) entry which is preliminary data.</text>
</comment>
<keyword evidence="2" id="KW-1185">Reference proteome</keyword>